<dbReference type="SUPFAM" id="SSF46894">
    <property type="entry name" value="C-terminal effector domain of the bipartite response regulators"/>
    <property type="match status" value="1"/>
</dbReference>
<dbReference type="PANTHER" id="PTHR43214:SF24">
    <property type="entry name" value="TRANSCRIPTIONAL REGULATORY PROTEIN NARL-RELATED"/>
    <property type="match status" value="1"/>
</dbReference>
<evidence type="ECO:0000313" key="10">
    <source>
        <dbReference type="Proteomes" id="UP000306274"/>
    </source>
</evidence>
<dbReference type="PROSITE" id="PS50043">
    <property type="entry name" value="HTH_LUXR_2"/>
    <property type="match status" value="1"/>
</dbReference>
<feature type="region of interest" description="Disordered" evidence="6">
    <location>
        <begin position="167"/>
        <end position="228"/>
    </location>
</feature>
<dbReference type="InterPro" id="IPR001789">
    <property type="entry name" value="Sig_transdc_resp-reg_receiver"/>
</dbReference>
<evidence type="ECO:0000256" key="6">
    <source>
        <dbReference type="SAM" id="MobiDB-lite"/>
    </source>
</evidence>
<proteinExistence type="predicted"/>
<dbReference type="SUPFAM" id="SSF52172">
    <property type="entry name" value="CheY-like"/>
    <property type="match status" value="1"/>
</dbReference>
<dbReference type="EMBL" id="SRZK01000151">
    <property type="protein sequence ID" value="TGZ09145.1"/>
    <property type="molecule type" value="Genomic_DNA"/>
</dbReference>
<keyword evidence="4" id="KW-0804">Transcription</keyword>
<dbReference type="CDD" id="cd06170">
    <property type="entry name" value="LuxR_C_like"/>
    <property type="match status" value="1"/>
</dbReference>
<protein>
    <submittedName>
        <fullName evidence="9">Response regulator transcription factor</fullName>
    </submittedName>
</protein>
<dbReference type="PRINTS" id="PR00038">
    <property type="entry name" value="HTHLUXR"/>
</dbReference>
<dbReference type="InterPro" id="IPR039420">
    <property type="entry name" value="WalR-like"/>
</dbReference>
<dbReference type="Gene3D" id="1.10.10.10">
    <property type="entry name" value="Winged helix-like DNA-binding domain superfamily/Winged helix DNA-binding domain"/>
    <property type="match status" value="1"/>
</dbReference>
<evidence type="ECO:0000256" key="3">
    <source>
        <dbReference type="ARBA" id="ARBA00023125"/>
    </source>
</evidence>
<feature type="region of interest" description="Disordered" evidence="6">
    <location>
        <begin position="1"/>
        <end position="23"/>
    </location>
</feature>
<dbReference type="SMART" id="SM00448">
    <property type="entry name" value="REC"/>
    <property type="match status" value="1"/>
</dbReference>
<accession>A0ABY2PDP1</accession>
<keyword evidence="3" id="KW-0238">DNA-binding</keyword>
<feature type="domain" description="HTH luxR-type" evidence="7">
    <location>
        <begin position="223"/>
        <end position="288"/>
    </location>
</feature>
<evidence type="ECO:0000256" key="4">
    <source>
        <dbReference type="ARBA" id="ARBA00023163"/>
    </source>
</evidence>
<name>A0ABY2PDP1_9ACTN</name>
<dbReference type="SMART" id="SM00421">
    <property type="entry name" value="HTH_LUXR"/>
    <property type="match status" value="1"/>
</dbReference>
<evidence type="ECO:0000256" key="1">
    <source>
        <dbReference type="ARBA" id="ARBA00022553"/>
    </source>
</evidence>
<dbReference type="PANTHER" id="PTHR43214">
    <property type="entry name" value="TWO-COMPONENT RESPONSE REGULATOR"/>
    <property type="match status" value="1"/>
</dbReference>
<reference evidence="9 10" key="1">
    <citation type="submission" date="2019-04" db="EMBL/GenBank/DDBJ databases">
        <title>Streptomyces rhizosphaericola sp. nov., an actinobacterium isolated from the wheat rhizosphere.</title>
        <authorList>
            <person name="Vargas Hoyos H.A."/>
            <person name="Santos S.N."/>
            <person name="Genuario D.B."/>
            <person name="Melo I.S."/>
            <person name="Da Silva L.J."/>
            <person name="Da Silva F.S.P."/>
            <person name="Zucchi T.D."/>
        </authorList>
    </citation>
    <scope>NUCLEOTIDE SEQUENCE [LARGE SCALE GENOMIC DNA]</scope>
    <source>
        <strain evidence="9 10">1AS2c</strain>
    </source>
</reference>
<dbReference type="PROSITE" id="PS50110">
    <property type="entry name" value="RESPONSE_REGULATORY"/>
    <property type="match status" value="1"/>
</dbReference>
<evidence type="ECO:0000256" key="5">
    <source>
        <dbReference type="PROSITE-ProRule" id="PRU00169"/>
    </source>
</evidence>
<keyword evidence="2" id="KW-0805">Transcription regulation</keyword>
<feature type="modified residue" description="4-aspartylphosphate" evidence="5">
    <location>
        <position position="82"/>
    </location>
</feature>
<dbReference type="InterPro" id="IPR011006">
    <property type="entry name" value="CheY-like_superfamily"/>
</dbReference>
<evidence type="ECO:0000259" key="7">
    <source>
        <dbReference type="PROSITE" id="PS50043"/>
    </source>
</evidence>
<feature type="domain" description="Response regulatory" evidence="8">
    <location>
        <begin position="31"/>
        <end position="144"/>
    </location>
</feature>
<evidence type="ECO:0000259" key="8">
    <source>
        <dbReference type="PROSITE" id="PS50110"/>
    </source>
</evidence>
<dbReference type="CDD" id="cd17535">
    <property type="entry name" value="REC_NarL-like"/>
    <property type="match status" value="1"/>
</dbReference>
<organism evidence="9 10">
    <name type="scientific">Streptomyces rhizosphaericola</name>
    <dbReference type="NCBI Taxonomy" id="2564098"/>
    <lineage>
        <taxon>Bacteria</taxon>
        <taxon>Bacillati</taxon>
        <taxon>Actinomycetota</taxon>
        <taxon>Actinomycetes</taxon>
        <taxon>Kitasatosporales</taxon>
        <taxon>Streptomycetaceae</taxon>
        <taxon>Streptomyces</taxon>
    </lineage>
</organism>
<dbReference type="Gene3D" id="3.40.50.2300">
    <property type="match status" value="1"/>
</dbReference>
<dbReference type="RefSeq" id="WP_136016533.1">
    <property type="nucleotide sequence ID" value="NZ_JBHVEI010000014.1"/>
</dbReference>
<dbReference type="InterPro" id="IPR000792">
    <property type="entry name" value="Tscrpt_reg_LuxR_C"/>
</dbReference>
<dbReference type="PROSITE" id="PS00622">
    <property type="entry name" value="HTH_LUXR_1"/>
    <property type="match status" value="1"/>
</dbReference>
<evidence type="ECO:0000313" key="9">
    <source>
        <dbReference type="EMBL" id="TGZ09145.1"/>
    </source>
</evidence>
<gene>
    <name evidence="9" type="ORF">E5Z02_16840</name>
</gene>
<dbReference type="Pfam" id="PF00072">
    <property type="entry name" value="Response_reg"/>
    <property type="match status" value="1"/>
</dbReference>
<sequence length="296" mass="31412">MPDDPFEPARRPHPAAGPPALPAAPPAARLRVVVADDNPVVRAGLGVLLSGRADIQVVAEAADGREAYEKTLHHRPDVVLLDVRMPGVDGISALPHLVGLAPVLMLTYSRESEIVHEALRLGAGGYLVHGEFTADQLVQAVRDTRNGRANFTATAADALLAHMRHGTAPDRVPLPDGLGAALSTAPPPPVHHLPRPGEPSESLSQLQPPVGQSSVTGGSVSPPNRQQYGLSSREVEVMDLIASGMSNQQIAATCFISEKTVKNHINRIFTKLHSTTRSEAIARWLGTAPRDPGRHP</sequence>
<feature type="compositionally biased region" description="Low complexity" evidence="6">
    <location>
        <begin position="208"/>
        <end position="223"/>
    </location>
</feature>
<dbReference type="Proteomes" id="UP000306274">
    <property type="component" value="Unassembled WGS sequence"/>
</dbReference>
<dbReference type="InterPro" id="IPR058245">
    <property type="entry name" value="NreC/VraR/RcsB-like_REC"/>
</dbReference>
<evidence type="ECO:0000256" key="2">
    <source>
        <dbReference type="ARBA" id="ARBA00023015"/>
    </source>
</evidence>
<comment type="caution">
    <text evidence="9">The sequence shown here is derived from an EMBL/GenBank/DDBJ whole genome shotgun (WGS) entry which is preliminary data.</text>
</comment>
<dbReference type="InterPro" id="IPR016032">
    <property type="entry name" value="Sig_transdc_resp-reg_C-effctor"/>
</dbReference>
<dbReference type="InterPro" id="IPR036388">
    <property type="entry name" value="WH-like_DNA-bd_sf"/>
</dbReference>
<keyword evidence="10" id="KW-1185">Reference proteome</keyword>
<dbReference type="Pfam" id="PF00196">
    <property type="entry name" value="GerE"/>
    <property type="match status" value="1"/>
</dbReference>
<keyword evidence="1 5" id="KW-0597">Phosphoprotein</keyword>